<evidence type="ECO:0000313" key="1">
    <source>
        <dbReference type="EMBL" id="CAG8684140.1"/>
    </source>
</evidence>
<organism evidence="1 2">
    <name type="scientific">Racocetra persica</name>
    <dbReference type="NCBI Taxonomy" id="160502"/>
    <lineage>
        <taxon>Eukaryota</taxon>
        <taxon>Fungi</taxon>
        <taxon>Fungi incertae sedis</taxon>
        <taxon>Mucoromycota</taxon>
        <taxon>Glomeromycotina</taxon>
        <taxon>Glomeromycetes</taxon>
        <taxon>Diversisporales</taxon>
        <taxon>Gigasporaceae</taxon>
        <taxon>Racocetra</taxon>
    </lineage>
</organism>
<keyword evidence="2" id="KW-1185">Reference proteome</keyword>
<comment type="caution">
    <text evidence="1">The sequence shown here is derived from an EMBL/GenBank/DDBJ whole genome shotgun (WGS) entry which is preliminary data.</text>
</comment>
<dbReference type="EMBL" id="CAJVQC010017351">
    <property type="protein sequence ID" value="CAG8684140.1"/>
    <property type="molecule type" value="Genomic_DNA"/>
</dbReference>
<gene>
    <name evidence="1" type="ORF">RPERSI_LOCUS9258</name>
</gene>
<protein>
    <submittedName>
        <fullName evidence="1">16202_t:CDS:1</fullName>
    </submittedName>
</protein>
<reference evidence="1" key="1">
    <citation type="submission" date="2021-06" db="EMBL/GenBank/DDBJ databases">
        <authorList>
            <person name="Kallberg Y."/>
            <person name="Tangrot J."/>
            <person name="Rosling A."/>
        </authorList>
    </citation>
    <scope>NUCLEOTIDE SEQUENCE</scope>
    <source>
        <strain evidence="1">MA461A</strain>
    </source>
</reference>
<sequence>KKQNEEYVSLLNDVRDYFRKSWYIFLNDCEEAKQFNDYSRYLVDDILKEDQVDNEIKEVIDLTNEEGVIDKVEEVDKNLYTEQVYSNEDLYIDPKVPVDNTENLDNQEVNNIENLDNQEVPNYVESLDSEKDELDHFKIPAEIPEDEYDFLNFSD</sequence>
<accession>A0ACA9P0M1</accession>
<name>A0ACA9P0M1_9GLOM</name>
<proteinExistence type="predicted"/>
<evidence type="ECO:0000313" key="2">
    <source>
        <dbReference type="Proteomes" id="UP000789920"/>
    </source>
</evidence>
<feature type="non-terminal residue" evidence="1">
    <location>
        <position position="1"/>
    </location>
</feature>
<dbReference type="Proteomes" id="UP000789920">
    <property type="component" value="Unassembled WGS sequence"/>
</dbReference>